<evidence type="ECO:0000259" key="1">
    <source>
        <dbReference type="Pfam" id="PF01593"/>
    </source>
</evidence>
<proteinExistence type="predicted"/>
<dbReference type="RefSeq" id="WP_152121734.1">
    <property type="nucleotide sequence ID" value="NZ_WELI01000001.1"/>
</dbReference>
<dbReference type="PANTHER" id="PTHR16128">
    <property type="entry name" value="FAD/NAD(P)-BINDING OXIDOREDUCTASE FAMILY PROTEIN"/>
    <property type="match status" value="1"/>
</dbReference>
<gene>
    <name evidence="2" type="ORF">F5984_00295</name>
</gene>
<evidence type="ECO:0000313" key="2">
    <source>
        <dbReference type="EMBL" id="KAB7732438.1"/>
    </source>
</evidence>
<dbReference type="Gene3D" id="3.50.50.60">
    <property type="entry name" value="FAD/NAD(P)-binding domain"/>
    <property type="match status" value="1"/>
</dbReference>
<reference evidence="2 3" key="1">
    <citation type="submission" date="2019-10" db="EMBL/GenBank/DDBJ databases">
        <title>Rudanella paleaurantiibacter sp. nov., isolated from sludge.</title>
        <authorList>
            <person name="Xu S.Q."/>
        </authorList>
    </citation>
    <scope>NUCLEOTIDE SEQUENCE [LARGE SCALE GENOMIC DNA]</scope>
    <source>
        <strain evidence="2 3">HX-22-17</strain>
    </source>
</reference>
<dbReference type="Pfam" id="PF13450">
    <property type="entry name" value="NAD_binding_8"/>
    <property type="match status" value="1"/>
</dbReference>
<keyword evidence="3" id="KW-1185">Reference proteome</keyword>
<comment type="caution">
    <text evidence="2">The sequence shown here is derived from an EMBL/GenBank/DDBJ whole genome shotgun (WGS) entry which is preliminary data.</text>
</comment>
<sequence>MPSILSIGAGIAGLTAARKLMQKGHTVTVLDKGRGVGGRMATRRIEQSRADHGAQYFTAHNPEFSAFVEELLLNSIAGIWPVSGPDDDRLPYIGRDGMSTIPKYLAQGLNVVTGERVVQLEKIDRAGTPGWRAIADTGHTFEADQVLLTMPAPQALTLLQDSNLDPTDIDLNALQAITYTPCIAVMAVLSGPTNIQKPGAYWPEQGPVAWVADNYQKGISPNQPSVTIQAGGAFSLAHFDDDLTTVGQTLLQAVASVVPPDRVVSFQVHRWRYSLTETRHPEPFLRAHTDAPLLVGGDGFGPGNVEGAYLSGLAMAEALG</sequence>
<organism evidence="2 3">
    <name type="scientific">Rudanella paleaurantiibacter</name>
    <dbReference type="NCBI Taxonomy" id="2614655"/>
    <lineage>
        <taxon>Bacteria</taxon>
        <taxon>Pseudomonadati</taxon>
        <taxon>Bacteroidota</taxon>
        <taxon>Cytophagia</taxon>
        <taxon>Cytophagales</taxon>
        <taxon>Cytophagaceae</taxon>
        <taxon>Rudanella</taxon>
    </lineage>
</organism>
<accession>A0A7J5U3L3</accession>
<protein>
    <submittedName>
        <fullName evidence="2">NAD(P)-binding protein</fullName>
    </submittedName>
</protein>
<evidence type="ECO:0000313" key="3">
    <source>
        <dbReference type="Proteomes" id="UP000488299"/>
    </source>
</evidence>
<dbReference type="InterPro" id="IPR002937">
    <property type="entry name" value="Amino_oxidase"/>
</dbReference>
<dbReference type="InterPro" id="IPR036188">
    <property type="entry name" value="FAD/NAD-bd_sf"/>
</dbReference>
<name>A0A7J5U3L3_9BACT</name>
<dbReference type="PANTHER" id="PTHR16128:SF5">
    <property type="entry name" value="FAD_NAD(P)-BINDING OXIDOREDUCTASE FAMILY PROTEIN"/>
    <property type="match status" value="1"/>
</dbReference>
<dbReference type="GO" id="GO:0016491">
    <property type="term" value="F:oxidoreductase activity"/>
    <property type="evidence" value="ECO:0007669"/>
    <property type="project" value="InterPro"/>
</dbReference>
<dbReference type="EMBL" id="WELI01000001">
    <property type="protein sequence ID" value="KAB7732438.1"/>
    <property type="molecule type" value="Genomic_DNA"/>
</dbReference>
<dbReference type="AlphaFoldDB" id="A0A7J5U3L3"/>
<dbReference type="Gene3D" id="3.90.660.10">
    <property type="match status" value="1"/>
</dbReference>
<dbReference type="SUPFAM" id="SSF51905">
    <property type="entry name" value="FAD/NAD(P)-binding domain"/>
    <property type="match status" value="1"/>
</dbReference>
<dbReference type="Pfam" id="PF01593">
    <property type="entry name" value="Amino_oxidase"/>
    <property type="match status" value="1"/>
</dbReference>
<feature type="domain" description="Amine oxidase" evidence="1">
    <location>
        <begin position="92"/>
        <end position="319"/>
    </location>
</feature>
<dbReference type="Proteomes" id="UP000488299">
    <property type="component" value="Unassembled WGS sequence"/>
</dbReference>